<protein>
    <recommendedName>
        <fullName evidence="2">FAT domain-containing protein</fullName>
    </recommendedName>
</protein>
<feature type="compositionally biased region" description="Polar residues" evidence="1">
    <location>
        <begin position="1677"/>
        <end position="1696"/>
    </location>
</feature>
<feature type="domain" description="FAT" evidence="2">
    <location>
        <begin position="1038"/>
        <end position="1618"/>
    </location>
</feature>
<dbReference type="InterPro" id="IPR003151">
    <property type="entry name" value="PIK-rel_kinase_FAT"/>
</dbReference>
<feature type="compositionally biased region" description="Low complexity" evidence="1">
    <location>
        <begin position="1708"/>
        <end position="1742"/>
    </location>
</feature>
<dbReference type="GO" id="GO:0035267">
    <property type="term" value="C:NuA4 histone acetyltransferase complex"/>
    <property type="evidence" value="ECO:0007669"/>
    <property type="project" value="TreeGrafter"/>
</dbReference>
<reference evidence="3" key="1">
    <citation type="submission" date="2023-01" db="EMBL/GenBank/DDBJ databases">
        <title>Genome assembly of the deep-sea coral Lophelia pertusa.</title>
        <authorList>
            <person name="Herrera S."/>
            <person name="Cordes E."/>
        </authorList>
    </citation>
    <scope>NUCLEOTIDE SEQUENCE</scope>
    <source>
        <strain evidence="3">USNM1676648</strain>
        <tissue evidence="3">Polyp</tissue>
    </source>
</reference>
<dbReference type="GO" id="GO:0006355">
    <property type="term" value="P:regulation of DNA-templated transcription"/>
    <property type="evidence" value="ECO:0007669"/>
    <property type="project" value="TreeGrafter"/>
</dbReference>
<feature type="region of interest" description="Disordered" evidence="1">
    <location>
        <begin position="1635"/>
        <end position="1756"/>
    </location>
</feature>
<dbReference type="PROSITE" id="PS51189">
    <property type="entry name" value="FAT"/>
    <property type="match status" value="1"/>
</dbReference>
<sequence length="1765" mass="199618">MEIGSPLREPLLKFLIRYPTQTVDYFLLQLAGSQMNRLLMYILSQETSKPLRQTLEAHSLKLVNSTFSIPQPPEDQVSAVQKKMELQNQGIKIIRLLVKFNNSWLPEHPVLIGHLRRIWVSSGFQGRLRKDGTPIHRWREPKLLAKCLLNYIKHRASEVELLFQLLRVFTIRHVPDFHFLRKFLDETVAKALQYVLIPMFQVSFERGEGDPLIGGPPSPEQDSNENVISVFVCKVVDPDNPFGTSDAVRILLLQFSALLVEHASQHIHDAANKRQGIKLRRLMTFAWPCLLPKQCVDPSTKYHGHLLLAHIIAKFAIHKRIVLQVFHSLLKAHAVEARSVVRQALDILTPAMPARMEDGNAMLTHWTKKIIVEEGHTVAQLVHMLTLLVRHYRVYYPVRIHLIQHMVSAMQRLGFTANQTEPVTPTPVTVIASQVGSVKRPSEDAATPETKRTRSMSQSTASRVAVQESQIKSPLEKHHADAVVNFLLRIACQVNEPSTTMGSPGETLSRRCVALLKTALRPDVWPGTDLRVGWLDKILVTVDQTPAANYANVCTAIEILTYLLSVLPQQTILTLFKPLQRGIATCMTCQNTKVIRAIHTLLARLMTLFPLESATATSKYDELETLYGNIGKVIYDGLTNYERSANGATSIFYGPLMMLKAACIHNPSYIDRLMNPFFKALQRMHKDHINAVLGESTGASDMLILCLELIRGRLGVMSAEIRKMFFIILTTLIEKSPDSKLLRAITKIVEDWIKTKMTQLTIQRLPTLREKSLLLVRMMVNYEKRFPEDFELQAQFLELVNYVYRSDQDSWRFFDKTMKKKLYDRLLYIFCSQNWEAMGPHFWIKQCIELLLAVSACERPVTPSSTFSMLPSVTSYLRAADNQLSKEILAHAQQKTAVPEESKEEKMETDSCATENKKDKDAALCLFEIEDSEKLLTAMDKQAIPSRLKEIETVQLLAEKHGKFIDKLREAKTASFLGPMAQLCHRNSNLAHTVWVDLFPQLWNLLTEKQQQVLAVLFTLCWRVCPNATPLFQSDLCILKYLGKTHNSWHRSGLLLEDYASLCEDYSNHQISHQQQQVIDFSPFEEDPSEINQHETLDALAEMYSLLNEEDMWAGLWQQRCRYPETATAIAYETQGFYEQAQSAYEVVMGKARDEHNRGPRQPTVNIRIQSVGGTLDQLFQGTWSVGFVDGIWKNQGSCQILFSFLRVQWRVPEWQSMKEALAQVEVNFPESIAYKLNLYRGYIAICHPDEQHLNMVDKLVEHSTTQAIRQWRRLPPVISQQHIPLLQAAQQIMELQEAAQIHTGLQPPNVGRSTSLHDMKAIVKTWRNRLPMPSDNLSHWSDVFMWRHHHYQAIVAAYESQAQHEPQQSNHSMLGVHASAWAIIHYGYIARKQGLTGVCLDSLSRIHTIPSVPIVDCFQKIRQQVKCYLQMAGGMGKQELQEGLEVIESTNLKYFSKEMTAEFFALKGMFLAHIGRSEDANKAFSQAVQMQDSLVKAWALWGDYLDGLFVLERNMQLGVSAIVCYLHACRHQNEAKCRKYLARTIWLMTYDDEKGSISEAVDKYCVGVPPVHWLPWIPQLLTCLVRREGQKILNLLCNIGRVHPQAMYFPIRTLYLTWKIEQRERHKMEAAAAVITSQRSSTGSSNSTASTESQSNTPATVKTSTTGSETGQTSTVASSTANRSVGSTPVSSTIATTPLTPTPTTPTTPVHVNTTAEQTAASTAGSATTTPSTTGTPQGTGKLTISTPQGTDGVVQRVLARGSS</sequence>
<dbReference type="Pfam" id="PF20206">
    <property type="entry name" value="Tra1_ring"/>
    <property type="match status" value="2"/>
</dbReference>
<proteinExistence type="predicted"/>
<dbReference type="GO" id="GO:0006281">
    <property type="term" value="P:DNA repair"/>
    <property type="evidence" value="ECO:0007669"/>
    <property type="project" value="TreeGrafter"/>
</dbReference>
<feature type="compositionally biased region" description="Low complexity" evidence="1">
    <location>
        <begin position="1637"/>
        <end position="1676"/>
    </location>
</feature>
<dbReference type="InterPro" id="IPR050517">
    <property type="entry name" value="DDR_Repair_Kinase"/>
</dbReference>
<dbReference type="OrthoDB" id="5570127at2759"/>
<evidence type="ECO:0000313" key="4">
    <source>
        <dbReference type="Proteomes" id="UP001163046"/>
    </source>
</evidence>
<dbReference type="EMBL" id="MU826871">
    <property type="protein sequence ID" value="KAJ7370188.1"/>
    <property type="molecule type" value="Genomic_DNA"/>
</dbReference>
<accession>A0A9W9YVH6</accession>
<dbReference type="Proteomes" id="UP001163046">
    <property type="component" value="Unassembled WGS sequence"/>
</dbReference>
<dbReference type="Pfam" id="PF02259">
    <property type="entry name" value="FAT"/>
    <property type="match status" value="1"/>
</dbReference>
<dbReference type="InterPro" id="IPR016024">
    <property type="entry name" value="ARM-type_fold"/>
</dbReference>
<evidence type="ECO:0000313" key="3">
    <source>
        <dbReference type="EMBL" id="KAJ7370188.1"/>
    </source>
</evidence>
<gene>
    <name evidence="3" type="ORF">OS493_033813</name>
</gene>
<dbReference type="SUPFAM" id="SSF48371">
    <property type="entry name" value="ARM repeat"/>
    <property type="match status" value="1"/>
</dbReference>
<dbReference type="InterPro" id="IPR014009">
    <property type="entry name" value="PIK_FAT"/>
</dbReference>
<dbReference type="GO" id="GO:0000124">
    <property type="term" value="C:SAGA complex"/>
    <property type="evidence" value="ECO:0007669"/>
    <property type="project" value="TreeGrafter"/>
</dbReference>
<dbReference type="GO" id="GO:0005634">
    <property type="term" value="C:nucleus"/>
    <property type="evidence" value="ECO:0007669"/>
    <property type="project" value="TreeGrafter"/>
</dbReference>
<dbReference type="PANTHER" id="PTHR11139:SF1">
    <property type="entry name" value="TRANSFORMATION_TRANSCRIPTION DOMAIN-ASSOCIATED PROTEIN"/>
    <property type="match status" value="1"/>
</dbReference>
<evidence type="ECO:0000259" key="2">
    <source>
        <dbReference type="PROSITE" id="PS51189"/>
    </source>
</evidence>
<feature type="region of interest" description="Disordered" evidence="1">
    <location>
        <begin position="435"/>
        <end position="462"/>
    </location>
</feature>
<name>A0A9W9YVH6_9CNID</name>
<evidence type="ECO:0000256" key="1">
    <source>
        <dbReference type="SAM" id="MobiDB-lite"/>
    </source>
</evidence>
<organism evidence="3 4">
    <name type="scientific">Desmophyllum pertusum</name>
    <dbReference type="NCBI Taxonomy" id="174260"/>
    <lineage>
        <taxon>Eukaryota</taxon>
        <taxon>Metazoa</taxon>
        <taxon>Cnidaria</taxon>
        <taxon>Anthozoa</taxon>
        <taxon>Hexacorallia</taxon>
        <taxon>Scleractinia</taxon>
        <taxon>Caryophylliina</taxon>
        <taxon>Caryophylliidae</taxon>
        <taxon>Desmophyllum</taxon>
    </lineage>
</organism>
<dbReference type="InterPro" id="IPR046805">
    <property type="entry name" value="Tra1_ring"/>
</dbReference>
<dbReference type="PANTHER" id="PTHR11139">
    <property type="entry name" value="ATAXIA TELANGIECTASIA MUTATED ATM -RELATED"/>
    <property type="match status" value="1"/>
</dbReference>
<comment type="caution">
    <text evidence="3">The sequence shown here is derived from an EMBL/GenBank/DDBJ whole genome shotgun (WGS) entry which is preliminary data.</text>
</comment>
<keyword evidence="4" id="KW-1185">Reference proteome</keyword>